<dbReference type="GO" id="GO:0004364">
    <property type="term" value="F:glutathione transferase activity"/>
    <property type="evidence" value="ECO:0007669"/>
    <property type="project" value="UniProtKB-EC"/>
</dbReference>
<dbReference type="InterPro" id="IPR004045">
    <property type="entry name" value="Glutathione_S-Trfase_N"/>
</dbReference>
<evidence type="ECO:0000313" key="7">
    <source>
        <dbReference type="EMBL" id="KAH8688750.1"/>
    </source>
</evidence>
<evidence type="ECO:0000259" key="5">
    <source>
        <dbReference type="PROSITE" id="PS50404"/>
    </source>
</evidence>
<evidence type="ECO:0000313" key="8">
    <source>
        <dbReference type="Proteomes" id="UP001201262"/>
    </source>
</evidence>
<dbReference type="GO" id="GO:0005737">
    <property type="term" value="C:cytoplasm"/>
    <property type="evidence" value="ECO:0007669"/>
    <property type="project" value="TreeGrafter"/>
</dbReference>
<dbReference type="EMBL" id="JAJTJA010000017">
    <property type="protein sequence ID" value="KAH8688750.1"/>
    <property type="molecule type" value="Genomic_DNA"/>
</dbReference>
<dbReference type="Pfam" id="PF00043">
    <property type="entry name" value="GST_C"/>
    <property type="match status" value="1"/>
</dbReference>
<keyword evidence="8" id="KW-1185">Reference proteome</keyword>
<evidence type="ECO:0000256" key="3">
    <source>
        <dbReference type="ARBA" id="ARBA00022679"/>
    </source>
</evidence>
<comment type="similarity">
    <text evidence="1">Belongs to the GST superfamily. Phi family.</text>
</comment>
<reference evidence="7" key="1">
    <citation type="submission" date="2021-12" db="EMBL/GenBank/DDBJ databases">
        <title>Convergent genome expansion in fungi linked to evolution of root-endophyte symbiosis.</title>
        <authorList>
            <consortium name="DOE Joint Genome Institute"/>
            <person name="Ke Y.-H."/>
            <person name="Bonito G."/>
            <person name="Liao H.-L."/>
            <person name="Looney B."/>
            <person name="Rojas-Flechas A."/>
            <person name="Nash J."/>
            <person name="Hameed K."/>
            <person name="Schadt C."/>
            <person name="Martin F."/>
            <person name="Crous P.W."/>
            <person name="Miettinen O."/>
            <person name="Magnuson J.K."/>
            <person name="Labbe J."/>
            <person name="Jacobson D."/>
            <person name="Doktycz M.J."/>
            <person name="Veneault-Fourrey C."/>
            <person name="Kuo A."/>
            <person name="Mondo S."/>
            <person name="Calhoun S."/>
            <person name="Riley R."/>
            <person name="Ohm R."/>
            <person name="LaButti K."/>
            <person name="Andreopoulos B."/>
            <person name="Pangilinan J."/>
            <person name="Nolan M."/>
            <person name="Tritt A."/>
            <person name="Clum A."/>
            <person name="Lipzen A."/>
            <person name="Daum C."/>
            <person name="Barry K."/>
            <person name="Grigoriev I.V."/>
            <person name="Vilgalys R."/>
        </authorList>
    </citation>
    <scope>NUCLEOTIDE SEQUENCE</scope>
    <source>
        <strain evidence="7">PMI_201</strain>
    </source>
</reference>
<dbReference type="GO" id="GO:0006749">
    <property type="term" value="P:glutathione metabolic process"/>
    <property type="evidence" value="ECO:0007669"/>
    <property type="project" value="TreeGrafter"/>
</dbReference>
<dbReference type="Gene3D" id="3.40.30.10">
    <property type="entry name" value="Glutaredoxin"/>
    <property type="match status" value="1"/>
</dbReference>
<dbReference type="GO" id="GO:0009636">
    <property type="term" value="P:response to toxic substance"/>
    <property type="evidence" value="ECO:0007669"/>
    <property type="project" value="UniProtKB-ARBA"/>
</dbReference>
<dbReference type="FunFam" id="1.20.1050.10:FF:000004">
    <property type="entry name" value="Glutathione S-transferase F2"/>
    <property type="match status" value="1"/>
</dbReference>
<evidence type="ECO:0000256" key="1">
    <source>
        <dbReference type="ARBA" id="ARBA00010128"/>
    </source>
</evidence>
<dbReference type="Proteomes" id="UP001201262">
    <property type="component" value="Unassembled WGS sequence"/>
</dbReference>
<proteinExistence type="inferred from homology"/>
<dbReference type="Gene3D" id="1.20.1050.10">
    <property type="match status" value="1"/>
</dbReference>
<dbReference type="PROSITE" id="PS50404">
    <property type="entry name" value="GST_NTER"/>
    <property type="match status" value="1"/>
</dbReference>
<dbReference type="InterPro" id="IPR010987">
    <property type="entry name" value="Glutathione-S-Trfase_C-like"/>
</dbReference>
<evidence type="ECO:0000259" key="6">
    <source>
        <dbReference type="PROSITE" id="PS50405"/>
    </source>
</evidence>
<dbReference type="GO" id="GO:0043295">
    <property type="term" value="F:glutathione binding"/>
    <property type="evidence" value="ECO:0007669"/>
    <property type="project" value="TreeGrafter"/>
</dbReference>
<dbReference type="SFLD" id="SFLDG00358">
    <property type="entry name" value="Main_(cytGST)"/>
    <property type="match status" value="1"/>
</dbReference>
<accession>A0AAD4KHR7</accession>
<dbReference type="Pfam" id="PF02798">
    <property type="entry name" value="GST_N"/>
    <property type="match status" value="1"/>
</dbReference>
<feature type="domain" description="GST N-terminal" evidence="5">
    <location>
        <begin position="1"/>
        <end position="82"/>
    </location>
</feature>
<dbReference type="EC" id="2.5.1.18" evidence="2"/>
<dbReference type="InterPro" id="IPR036282">
    <property type="entry name" value="Glutathione-S-Trfase_C_sf"/>
</dbReference>
<dbReference type="InterPro" id="IPR040079">
    <property type="entry name" value="Glutathione_S-Trfase"/>
</dbReference>
<dbReference type="InterPro" id="IPR036249">
    <property type="entry name" value="Thioredoxin-like_sf"/>
</dbReference>
<comment type="caution">
    <text evidence="7">The sequence shown here is derived from an EMBL/GenBank/DDBJ whole genome shotgun (WGS) entry which is preliminary data.</text>
</comment>
<feature type="domain" description="GST C-terminal" evidence="6">
    <location>
        <begin position="91"/>
        <end position="212"/>
    </location>
</feature>
<dbReference type="PANTHER" id="PTHR43900:SF3">
    <property type="entry name" value="GLUTATHIONE S-TRANSFERASE RHO"/>
    <property type="match status" value="1"/>
</dbReference>
<dbReference type="InterPro" id="IPR004046">
    <property type="entry name" value="GST_C"/>
</dbReference>
<dbReference type="SUPFAM" id="SSF52833">
    <property type="entry name" value="Thioredoxin-like"/>
    <property type="match status" value="1"/>
</dbReference>
<dbReference type="PROSITE" id="PS50405">
    <property type="entry name" value="GST_CTER"/>
    <property type="match status" value="1"/>
</dbReference>
<evidence type="ECO:0000256" key="4">
    <source>
        <dbReference type="ARBA" id="ARBA00047960"/>
    </source>
</evidence>
<dbReference type="SUPFAM" id="SSF47616">
    <property type="entry name" value="GST C-terminal domain-like"/>
    <property type="match status" value="1"/>
</dbReference>
<dbReference type="PANTHER" id="PTHR43900">
    <property type="entry name" value="GLUTATHIONE S-TRANSFERASE RHO"/>
    <property type="match status" value="1"/>
</dbReference>
<dbReference type="SFLD" id="SFLDS00019">
    <property type="entry name" value="Glutathione_Transferase_(cytos"/>
    <property type="match status" value="1"/>
</dbReference>
<protein>
    <recommendedName>
        <fullName evidence="2">glutathione transferase</fullName>
        <ecNumber evidence="2">2.5.1.18</ecNumber>
    </recommendedName>
</protein>
<dbReference type="RefSeq" id="XP_046065222.1">
    <property type="nucleotide sequence ID" value="XM_046218844.1"/>
</dbReference>
<comment type="catalytic activity">
    <reaction evidence="4">
        <text>RX + glutathione = an S-substituted glutathione + a halide anion + H(+)</text>
        <dbReference type="Rhea" id="RHEA:16437"/>
        <dbReference type="ChEBI" id="CHEBI:15378"/>
        <dbReference type="ChEBI" id="CHEBI:16042"/>
        <dbReference type="ChEBI" id="CHEBI:17792"/>
        <dbReference type="ChEBI" id="CHEBI:57925"/>
        <dbReference type="ChEBI" id="CHEBI:90779"/>
        <dbReference type="EC" id="2.5.1.18"/>
    </reaction>
</comment>
<organism evidence="7 8">
    <name type="scientific">Talaromyces proteolyticus</name>
    <dbReference type="NCBI Taxonomy" id="1131652"/>
    <lineage>
        <taxon>Eukaryota</taxon>
        <taxon>Fungi</taxon>
        <taxon>Dikarya</taxon>
        <taxon>Ascomycota</taxon>
        <taxon>Pezizomycotina</taxon>
        <taxon>Eurotiomycetes</taxon>
        <taxon>Eurotiomycetidae</taxon>
        <taxon>Eurotiales</taxon>
        <taxon>Trichocomaceae</taxon>
        <taxon>Talaromyces</taxon>
        <taxon>Talaromyces sect. Bacilispori</taxon>
    </lineage>
</organism>
<dbReference type="AlphaFoldDB" id="A0AAD4KHR7"/>
<name>A0AAD4KHR7_9EURO</name>
<sequence length="212" mass="23919">MALTLHGYATSLCTWRVRTVFEEKGVEYELITVDLFNAEQKSEAYVKSLHPFGRIHILINNESGIQVFAIAQYISSKYRGHGINLSPPKSNLKAYAQYQQALSIELSYFDPAVNTIVYENVFKSRRGRGSPDTSAIKSAIDQLDDALQSYERLLSKQSYLAGDEISLADLFHLPYGTKAEPFGLGDLLGKYPAVSKWWNELKARESWIKVDS</sequence>
<dbReference type="GeneID" id="70249131"/>
<keyword evidence="3" id="KW-0808">Transferase</keyword>
<gene>
    <name evidence="7" type="ORF">BGW36DRAFT_402260</name>
</gene>
<evidence type="ECO:0000256" key="2">
    <source>
        <dbReference type="ARBA" id="ARBA00012452"/>
    </source>
</evidence>